<dbReference type="Proteomes" id="UP000477156">
    <property type="component" value="Unassembled WGS sequence"/>
</dbReference>
<dbReference type="Proteomes" id="UP000366766">
    <property type="component" value="Unassembled WGS sequence"/>
</dbReference>
<evidence type="ECO:0000313" key="5">
    <source>
        <dbReference type="Proteomes" id="UP000366766"/>
    </source>
</evidence>
<evidence type="ECO:0000313" key="2">
    <source>
        <dbReference type="EMBL" id="MZS87734.1"/>
    </source>
</evidence>
<dbReference type="EMBL" id="CYZN01000022">
    <property type="protein sequence ID" value="CUO47056.1"/>
    <property type="molecule type" value="Genomic_DNA"/>
</dbReference>
<reference evidence="3 5" key="3">
    <citation type="submission" date="2019-07" db="EMBL/GenBank/DDBJ databases">
        <authorList>
            <person name="Chang H.-W."/>
            <person name="Raman A."/>
            <person name="Venkatesh S."/>
            <person name="Gehrig J."/>
        </authorList>
    </citation>
    <scope>NUCLEOTIDE SEQUENCE [LARGE SCALE GENOMIC DNA]</scope>
    <source>
        <strain evidence="3">Blautia_wexlerae_LFYP_14</strain>
    </source>
</reference>
<dbReference type="RefSeq" id="WP_055053915.1">
    <property type="nucleotide sequence ID" value="NZ_AP031426.1"/>
</dbReference>
<accession>A0A174FE06</accession>
<dbReference type="EMBL" id="WWVF01000001">
    <property type="protein sequence ID" value="MZS87734.1"/>
    <property type="molecule type" value="Genomic_DNA"/>
</dbReference>
<evidence type="ECO:0000313" key="6">
    <source>
        <dbReference type="Proteomes" id="UP000477156"/>
    </source>
</evidence>
<evidence type="ECO:0000313" key="4">
    <source>
        <dbReference type="Proteomes" id="UP000095431"/>
    </source>
</evidence>
<keyword evidence="5" id="KW-1185">Reference proteome</keyword>
<reference evidence="1 4" key="1">
    <citation type="submission" date="2015-09" db="EMBL/GenBank/DDBJ databases">
        <authorList>
            <consortium name="Pathogen Informatics"/>
        </authorList>
    </citation>
    <scope>NUCLEOTIDE SEQUENCE [LARGE SCALE GENOMIC DNA]</scope>
    <source>
        <strain evidence="1 4">2789STDY5834863</strain>
    </source>
</reference>
<proteinExistence type="predicted"/>
<reference evidence="2 6" key="2">
    <citation type="journal article" date="2019" name="Nat. Med.">
        <title>A library of human gut bacterial isolates paired with longitudinal multiomics data enables mechanistic microbiome research.</title>
        <authorList>
            <person name="Poyet M."/>
            <person name="Groussin M."/>
            <person name="Gibbons S.M."/>
            <person name="Avila-Pacheco J."/>
            <person name="Jiang X."/>
            <person name="Kearney S.M."/>
            <person name="Perrotta A.R."/>
            <person name="Berdy B."/>
            <person name="Zhao S."/>
            <person name="Lieberman T.D."/>
            <person name="Swanson P.K."/>
            <person name="Smith M."/>
            <person name="Roesemann S."/>
            <person name="Alexander J.E."/>
            <person name="Rich S.A."/>
            <person name="Livny J."/>
            <person name="Vlamakis H."/>
            <person name="Clish C."/>
            <person name="Bullock K."/>
            <person name="Deik A."/>
            <person name="Scott J."/>
            <person name="Pierce K.A."/>
            <person name="Xavier R.J."/>
            <person name="Alm E.J."/>
        </authorList>
    </citation>
    <scope>NUCLEOTIDE SEQUENCE [LARGE SCALE GENOMIC DNA]</scope>
    <source>
        <strain evidence="2 6">BIOML-A12</strain>
    </source>
</reference>
<evidence type="ECO:0000313" key="1">
    <source>
        <dbReference type="EMBL" id="CUO47056.1"/>
    </source>
</evidence>
<gene>
    <name evidence="3" type="ORF">BWLFYP14_03394</name>
    <name evidence="1" type="ORF">ERS852478_02921</name>
    <name evidence="2" type="ORF">GT712_01165</name>
</gene>
<protein>
    <submittedName>
        <fullName evidence="2">DNA-binding protein</fullName>
    </submittedName>
</protein>
<dbReference type="EMBL" id="CABHOF010000077">
    <property type="protein sequence ID" value="VUX67117.1"/>
    <property type="molecule type" value="Genomic_DNA"/>
</dbReference>
<dbReference type="GO" id="GO:0003677">
    <property type="term" value="F:DNA binding"/>
    <property type="evidence" value="ECO:0007669"/>
    <property type="project" value="UniProtKB-KW"/>
</dbReference>
<dbReference type="AlphaFoldDB" id="A0A174FE06"/>
<sequence length="64" mass="7401">MQRQNYMITAEEVAESMGISLGYAYKLLRKLNKELADQGYVTVAGKIPRAFWEKKFYGYSQIAM</sequence>
<evidence type="ECO:0000313" key="3">
    <source>
        <dbReference type="EMBL" id="VUX67117.1"/>
    </source>
</evidence>
<dbReference type="Proteomes" id="UP000095431">
    <property type="component" value="Unassembled WGS sequence"/>
</dbReference>
<keyword evidence="2" id="KW-0238">DNA-binding</keyword>
<name>A0A174FE06_9FIRM</name>
<organism evidence="1 4">
    <name type="scientific">Blautia wexlerae</name>
    <dbReference type="NCBI Taxonomy" id="418240"/>
    <lineage>
        <taxon>Bacteria</taxon>
        <taxon>Bacillati</taxon>
        <taxon>Bacillota</taxon>
        <taxon>Clostridia</taxon>
        <taxon>Lachnospirales</taxon>
        <taxon>Lachnospiraceae</taxon>
        <taxon>Blautia</taxon>
    </lineage>
</organism>